<comment type="pathway">
    <text evidence="3 10">Amino-acid biosynthesis; L-leucine biosynthesis; L-leucine from 3-methyl-2-oxobutanoate: step 2/4.</text>
</comment>
<dbReference type="PANTHER" id="PTHR43345">
    <property type="entry name" value="3-ISOPROPYLMALATE DEHYDRATASE SMALL SUBUNIT 2-RELATED-RELATED"/>
    <property type="match status" value="1"/>
</dbReference>
<evidence type="ECO:0000256" key="3">
    <source>
        <dbReference type="ARBA" id="ARBA00004729"/>
    </source>
</evidence>
<dbReference type="EC" id="4.2.1.33" evidence="10"/>
<dbReference type="NCBIfam" id="NF002458">
    <property type="entry name" value="PRK01641.1"/>
    <property type="match status" value="1"/>
</dbReference>
<protein>
    <recommendedName>
        <fullName evidence="10">3-isopropylmalate dehydratase small subunit</fullName>
        <ecNumber evidence="10">4.2.1.33</ecNumber>
    </recommendedName>
    <alternativeName>
        <fullName evidence="10">Alpha-IPM isomerase</fullName>
        <shortName evidence="10">IPMI</shortName>
    </alternativeName>
    <alternativeName>
        <fullName evidence="10">Isopropylmalate isomerase</fullName>
    </alternativeName>
</protein>
<evidence type="ECO:0000313" key="14">
    <source>
        <dbReference type="Proteomes" id="UP000287519"/>
    </source>
</evidence>
<evidence type="ECO:0000259" key="12">
    <source>
        <dbReference type="Pfam" id="PF00694"/>
    </source>
</evidence>
<dbReference type="Gene3D" id="3.20.19.10">
    <property type="entry name" value="Aconitase, domain 4"/>
    <property type="match status" value="1"/>
</dbReference>
<dbReference type="CDD" id="cd01577">
    <property type="entry name" value="IPMI_Swivel"/>
    <property type="match status" value="1"/>
</dbReference>
<dbReference type="Proteomes" id="UP000287519">
    <property type="component" value="Unassembled WGS sequence"/>
</dbReference>
<dbReference type="InterPro" id="IPR000573">
    <property type="entry name" value="AconitaseA/IPMdHydase_ssu_swvl"/>
</dbReference>
<dbReference type="GO" id="GO:0003861">
    <property type="term" value="F:3-isopropylmalate dehydratase activity"/>
    <property type="evidence" value="ECO:0007669"/>
    <property type="project" value="UniProtKB-UniRule"/>
</dbReference>
<comment type="function">
    <text evidence="2 10">Catalyzes the isomerization between 2-isopropylmalate and 3-isopropylmalate, via the formation of 2-isopropylmaleate.</text>
</comment>
<evidence type="ECO:0000256" key="5">
    <source>
        <dbReference type="ARBA" id="ARBA00011271"/>
    </source>
</evidence>
<dbReference type="SUPFAM" id="SSF52016">
    <property type="entry name" value="LeuD/IlvD-like"/>
    <property type="match status" value="1"/>
</dbReference>
<evidence type="ECO:0000256" key="1">
    <source>
        <dbReference type="ARBA" id="ARBA00000491"/>
    </source>
</evidence>
<dbReference type="Pfam" id="PF00694">
    <property type="entry name" value="Aconitase_C"/>
    <property type="match status" value="1"/>
</dbReference>
<dbReference type="InterPro" id="IPR033940">
    <property type="entry name" value="IPMI_Swivel"/>
</dbReference>
<evidence type="ECO:0000256" key="8">
    <source>
        <dbReference type="ARBA" id="ARBA00023239"/>
    </source>
</evidence>
<keyword evidence="7 10" id="KW-0028">Amino-acid biosynthesis</keyword>
<feature type="domain" description="Aconitase A/isopropylmalate dehydratase small subunit swivel" evidence="12">
    <location>
        <begin position="1"/>
        <end position="117"/>
    </location>
</feature>
<name>A0A402CH94_RHOWR</name>
<evidence type="ECO:0000256" key="9">
    <source>
        <dbReference type="ARBA" id="ARBA00023304"/>
    </source>
</evidence>
<dbReference type="FunFam" id="3.20.19.10:FF:000003">
    <property type="entry name" value="3-isopropylmalate dehydratase small subunit"/>
    <property type="match status" value="1"/>
</dbReference>
<comment type="caution">
    <text evidence="13">The sequence shown here is derived from an EMBL/GenBank/DDBJ whole genome shotgun (WGS) entry which is preliminary data.</text>
</comment>
<evidence type="ECO:0000256" key="4">
    <source>
        <dbReference type="ARBA" id="ARBA00009845"/>
    </source>
</evidence>
<keyword evidence="14" id="KW-1185">Reference proteome</keyword>
<dbReference type="GO" id="GO:0009316">
    <property type="term" value="C:3-isopropylmalate dehydratase complex"/>
    <property type="evidence" value="ECO:0007669"/>
    <property type="project" value="InterPro"/>
</dbReference>
<accession>A0A402CH94</accession>
<reference evidence="13 14" key="1">
    <citation type="submission" date="2018-11" db="EMBL/GenBank/DDBJ databases">
        <title>Microbial catabolism of amino acid.</title>
        <authorList>
            <person name="Hibi M."/>
            <person name="Ogawa J."/>
        </authorList>
    </citation>
    <scope>NUCLEOTIDE SEQUENCE [LARGE SCALE GENOMIC DNA]</scope>
    <source>
        <strain evidence="13 14">C31-06</strain>
    </source>
</reference>
<evidence type="ECO:0000256" key="7">
    <source>
        <dbReference type="ARBA" id="ARBA00022605"/>
    </source>
</evidence>
<dbReference type="AlphaFoldDB" id="A0A402CH94"/>
<evidence type="ECO:0000256" key="6">
    <source>
        <dbReference type="ARBA" id="ARBA00022430"/>
    </source>
</evidence>
<dbReference type="InterPro" id="IPR004431">
    <property type="entry name" value="3-IsopropMal_deHydase_ssu"/>
</dbReference>
<evidence type="ECO:0000256" key="11">
    <source>
        <dbReference type="SAM" id="MobiDB-lite"/>
    </source>
</evidence>
<evidence type="ECO:0000256" key="2">
    <source>
        <dbReference type="ARBA" id="ARBA00002695"/>
    </source>
</evidence>
<proteinExistence type="inferred from homology"/>
<dbReference type="PANTHER" id="PTHR43345:SF5">
    <property type="entry name" value="3-ISOPROPYLMALATE DEHYDRATASE SMALL SUBUNIT"/>
    <property type="match status" value="1"/>
</dbReference>
<evidence type="ECO:0000256" key="10">
    <source>
        <dbReference type="HAMAP-Rule" id="MF_01031"/>
    </source>
</evidence>
<dbReference type="GO" id="GO:0009098">
    <property type="term" value="P:L-leucine biosynthetic process"/>
    <property type="evidence" value="ECO:0007669"/>
    <property type="project" value="UniProtKB-UniRule"/>
</dbReference>
<keyword evidence="9 10" id="KW-0100">Branched-chain amino acid biosynthesis</keyword>
<keyword evidence="8 10" id="KW-0456">Lyase</keyword>
<dbReference type="UniPathway" id="UPA00048">
    <property type="reaction ID" value="UER00071"/>
</dbReference>
<organism evidence="13 14">
    <name type="scientific">Rhodococcus wratislaviensis</name>
    <name type="common">Tsukamurella wratislaviensis</name>
    <dbReference type="NCBI Taxonomy" id="44752"/>
    <lineage>
        <taxon>Bacteria</taxon>
        <taxon>Bacillati</taxon>
        <taxon>Actinomycetota</taxon>
        <taxon>Actinomycetes</taxon>
        <taxon>Mycobacteriales</taxon>
        <taxon>Nocardiaceae</taxon>
        <taxon>Rhodococcus</taxon>
    </lineage>
</organism>
<feature type="region of interest" description="Disordered" evidence="11">
    <location>
        <begin position="187"/>
        <end position="211"/>
    </location>
</feature>
<sequence length="211" mass="23856">MEPFHTCTAIAVPLRRSNVDTDQIIPSKFMKRITRTGYDDGLFAQWRTKPDFVLNTAPFDRGRILIAGPDFGTGSSREHAVWALWDYGFRAVLSARFADIFRSNAGKAGLLCAEVPQPDIERLWKSVEAEPFRPVTVDLRTCTITTEHYAIPFDIDDYTRWRLLEGLGDIDLTLRHSDAIDVYERSRPRWKPTTSGGPEVTDLPVVGPSET</sequence>
<evidence type="ECO:0000313" key="13">
    <source>
        <dbReference type="EMBL" id="GCE42970.1"/>
    </source>
</evidence>
<dbReference type="InterPro" id="IPR015928">
    <property type="entry name" value="Aconitase/3IPM_dehydase_swvl"/>
</dbReference>
<keyword evidence="6 10" id="KW-0432">Leucine biosynthesis</keyword>
<gene>
    <name evidence="10" type="primary">leuD</name>
    <name evidence="13" type="ORF">Rhow_007099</name>
</gene>
<dbReference type="HAMAP" id="MF_01031">
    <property type="entry name" value="LeuD_type1"/>
    <property type="match status" value="1"/>
</dbReference>
<comment type="similarity">
    <text evidence="4 10">Belongs to the LeuD family. LeuD type 1 subfamily.</text>
</comment>
<dbReference type="OrthoDB" id="9777465at2"/>
<dbReference type="EMBL" id="BHYM01000064">
    <property type="protein sequence ID" value="GCE42970.1"/>
    <property type="molecule type" value="Genomic_DNA"/>
</dbReference>
<dbReference type="InterPro" id="IPR050075">
    <property type="entry name" value="LeuD"/>
</dbReference>
<dbReference type="RefSeq" id="WP_124394817.1">
    <property type="nucleotide sequence ID" value="NZ_BHYM01000064.1"/>
</dbReference>
<comment type="subunit">
    <text evidence="5 10">Heterodimer of LeuC and LeuD.</text>
</comment>
<dbReference type="NCBIfam" id="TIGR00171">
    <property type="entry name" value="leuD"/>
    <property type="match status" value="1"/>
</dbReference>
<comment type="catalytic activity">
    <reaction evidence="1 10">
        <text>(2R,3S)-3-isopropylmalate = (2S)-2-isopropylmalate</text>
        <dbReference type="Rhea" id="RHEA:32287"/>
        <dbReference type="ChEBI" id="CHEBI:1178"/>
        <dbReference type="ChEBI" id="CHEBI:35121"/>
        <dbReference type="EC" id="4.2.1.33"/>
    </reaction>
</comment>